<dbReference type="Proteomes" id="UP000515153">
    <property type="component" value="Unplaced"/>
</dbReference>
<proteinExistence type="predicted"/>
<evidence type="ECO:0000313" key="1">
    <source>
        <dbReference type="Proteomes" id="UP000515153"/>
    </source>
</evidence>
<organism evidence="1 2">
    <name type="scientific">Pyricularia grisea</name>
    <name type="common">Crabgrass-specific blast fungus</name>
    <name type="synonym">Magnaporthe grisea</name>
    <dbReference type="NCBI Taxonomy" id="148305"/>
    <lineage>
        <taxon>Eukaryota</taxon>
        <taxon>Fungi</taxon>
        <taxon>Dikarya</taxon>
        <taxon>Ascomycota</taxon>
        <taxon>Pezizomycotina</taxon>
        <taxon>Sordariomycetes</taxon>
        <taxon>Sordariomycetidae</taxon>
        <taxon>Magnaporthales</taxon>
        <taxon>Pyriculariaceae</taxon>
        <taxon>Pyricularia</taxon>
    </lineage>
</organism>
<dbReference type="KEGG" id="pgri:PgNI_09223"/>
<reference evidence="2" key="2">
    <citation type="submission" date="2019-10" db="EMBL/GenBank/DDBJ databases">
        <authorList>
            <consortium name="NCBI Genome Project"/>
        </authorList>
    </citation>
    <scope>NUCLEOTIDE SEQUENCE</scope>
    <source>
        <strain evidence="2">NI907</strain>
    </source>
</reference>
<reference evidence="2" key="3">
    <citation type="submission" date="2025-08" db="UniProtKB">
        <authorList>
            <consortium name="RefSeq"/>
        </authorList>
    </citation>
    <scope>IDENTIFICATION</scope>
    <source>
        <strain evidence="2">NI907</strain>
    </source>
</reference>
<reference evidence="2" key="1">
    <citation type="journal article" date="2019" name="Mol. Biol. Evol.">
        <title>Blast fungal genomes show frequent chromosomal changes, gene gains and losses, and effector gene turnover.</title>
        <authorList>
            <person name="Gomez Luciano L.B."/>
            <person name="Jason Tsai I."/>
            <person name="Chuma I."/>
            <person name="Tosa Y."/>
            <person name="Chen Y.H."/>
            <person name="Li J.Y."/>
            <person name="Li M.Y."/>
            <person name="Jade Lu M.Y."/>
            <person name="Nakayashiki H."/>
            <person name="Li W.H."/>
        </authorList>
    </citation>
    <scope>NUCLEOTIDE SEQUENCE</scope>
    <source>
        <strain evidence="2">NI907</strain>
    </source>
</reference>
<sequence>MTENEASIHFTCLFDVARDDATKDVPLERSRELVESFVDVRDDFNNSAEIIKELVTLVRPTREGHGALLAR</sequence>
<gene>
    <name evidence="2" type="ORF">PgNI_09223</name>
</gene>
<protein>
    <submittedName>
        <fullName evidence="2">Uncharacterized protein</fullName>
    </submittedName>
</protein>
<dbReference type="GeneID" id="41964118"/>
<dbReference type="AlphaFoldDB" id="A0A6P8AS55"/>
<evidence type="ECO:0000313" key="2">
    <source>
        <dbReference type="RefSeq" id="XP_030977743.1"/>
    </source>
</evidence>
<name>A0A6P8AS55_PYRGI</name>
<keyword evidence="1" id="KW-1185">Reference proteome</keyword>
<dbReference type="RefSeq" id="XP_030977743.1">
    <property type="nucleotide sequence ID" value="XM_031129210.1"/>
</dbReference>
<accession>A0A6P8AS55</accession>